<dbReference type="GO" id="GO:0005102">
    <property type="term" value="F:signaling receptor binding"/>
    <property type="evidence" value="ECO:0007669"/>
    <property type="project" value="TreeGrafter"/>
</dbReference>
<keyword evidence="6" id="KW-0391">Immunity</keyword>
<dbReference type="PANTHER" id="PTHR16675:SF251">
    <property type="entry name" value="HLA CLASS I HISTOCOMPATIBILITY ANTIGEN, C ALPHA CHAIN"/>
    <property type="match status" value="1"/>
</dbReference>
<protein>
    <submittedName>
        <fullName evidence="11">RIKEN cDNA 2410137M14 gene</fullName>
    </submittedName>
</protein>
<dbReference type="GO" id="GO:0001916">
    <property type="term" value="P:positive regulation of T cell mediated cytotoxicity"/>
    <property type="evidence" value="ECO:0007669"/>
    <property type="project" value="TreeGrafter"/>
</dbReference>
<dbReference type="InterPro" id="IPR050208">
    <property type="entry name" value="MHC_class-I_related"/>
</dbReference>
<dbReference type="GO" id="GO:0002476">
    <property type="term" value="P:antigen processing and presentation of endogenous peptide antigen via MHC class Ib"/>
    <property type="evidence" value="ECO:0007669"/>
    <property type="project" value="TreeGrafter"/>
</dbReference>
<dbReference type="PANTHER" id="PTHR16675">
    <property type="entry name" value="MHC CLASS I-RELATED"/>
    <property type="match status" value="1"/>
</dbReference>
<dbReference type="InterPro" id="IPR007110">
    <property type="entry name" value="Ig-like_dom"/>
</dbReference>
<feature type="domain" description="Ig-like" evidence="10">
    <location>
        <begin position="4"/>
        <end position="77"/>
    </location>
</feature>
<dbReference type="GO" id="GO:0042612">
    <property type="term" value="C:MHC class I protein complex"/>
    <property type="evidence" value="ECO:0007669"/>
    <property type="project" value="UniProtKB-KW"/>
</dbReference>
<evidence type="ECO:0000256" key="1">
    <source>
        <dbReference type="ARBA" id="ARBA00002297"/>
    </source>
</evidence>
<dbReference type="InterPro" id="IPR036179">
    <property type="entry name" value="Ig-like_dom_sf"/>
</dbReference>
<evidence type="ECO:0000259" key="10">
    <source>
        <dbReference type="PROSITE" id="PS50835"/>
    </source>
</evidence>
<evidence type="ECO:0000256" key="9">
    <source>
        <dbReference type="ARBA" id="ARBA00023180"/>
    </source>
</evidence>
<comment type="subcellular location">
    <subcellularLocation>
        <location evidence="2">Membrane</location>
        <topology evidence="2">Single-pass membrane protein</topology>
    </subcellularLocation>
</comment>
<dbReference type="SUPFAM" id="SSF48726">
    <property type="entry name" value="Immunoglobulin"/>
    <property type="match status" value="1"/>
</dbReference>
<comment type="similarity">
    <text evidence="3">Belongs to the MHC class I family.</text>
</comment>
<keyword evidence="8" id="KW-0472">Membrane</keyword>
<sequence length="158" mass="17691">MTPPKTNVAHHPTLEGDVTLRCWALDFHPAVIILTWQRDEKDMDLVETRPAEDEAFQKWAAVVLPSGEEHKYTCHVQPEGLSEPLILKWRKEPSFSPTTPITGITAGLVLLPVLVTGGLSATIPLEYCLRSRTKSFLWNQIVLHPVLCLYPPRDGEGC</sequence>
<organism evidence="11 12">
    <name type="scientific">Mus spicilegus</name>
    <name type="common">Mound-building mouse</name>
    <dbReference type="NCBI Taxonomy" id="10103"/>
    <lineage>
        <taxon>Eukaryota</taxon>
        <taxon>Metazoa</taxon>
        <taxon>Chordata</taxon>
        <taxon>Craniata</taxon>
        <taxon>Vertebrata</taxon>
        <taxon>Euteleostomi</taxon>
        <taxon>Mammalia</taxon>
        <taxon>Eutheria</taxon>
        <taxon>Euarchontoglires</taxon>
        <taxon>Glires</taxon>
        <taxon>Rodentia</taxon>
        <taxon>Myomorpha</taxon>
        <taxon>Muroidea</taxon>
        <taxon>Muridae</taxon>
        <taxon>Murinae</taxon>
        <taxon>Mus</taxon>
        <taxon>Mus</taxon>
    </lineage>
</organism>
<dbReference type="GeneTree" id="ENSGT01120000271826"/>
<keyword evidence="9" id="KW-0325">Glycoprotein</keyword>
<evidence type="ECO:0000313" key="11">
    <source>
        <dbReference type="Ensembl" id="ENSMSIP00000019958.1"/>
    </source>
</evidence>
<dbReference type="GO" id="GO:0042605">
    <property type="term" value="F:peptide antigen binding"/>
    <property type="evidence" value="ECO:0007669"/>
    <property type="project" value="TreeGrafter"/>
</dbReference>
<accession>A0A8C6HF95</accession>
<dbReference type="GO" id="GO:0009897">
    <property type="term" value="C:external side of plasma membrane"/>
    <property type="evidence" value="ECO:0007669"/>
    <property type="project" value="TreeGrafter"/>
</dbReference>
<dbReference type="InterPro" id="IPR003597">
    <property type="entry name" value="Ig_C1-set"/>
</dbReference>
<dbReference type="SMART" id="SM00407">
    <property type="entry name" value="IGc1"/>
    <property type="match status" value="1"/>
</dbReference>
<keyword evidence="4" id="KW-0490">MHC I</keyword>
<dbReference type="PROSITE" id="PS50835">
    <property type="entry name" value="IG_LIKE"/>
    <property type="match status" value="1"/>
</dbReference>
<dbReference type="Proteomes" id="UP000694415">
    <property type="component" value="Unplaced"/>
</dbReference>
<dbReference type="FunFam" id="2.60.40.10:FF:000014">
    <property type="entry name" value="H-2 class I histocompatibility antigen, alpha chain"/>
    <property type="match status" value="1"/>
</dbReference>
<dbReference type="Gene3D" id="2.60.40.10">
    <property type="entry name" value="Immunoglobulins"/>
    <property type="match status" value="1"/>
</dbReference>
<dbReference type="GO" id="GO:0006955">
    <property type="term" value="P:immune response"/>
    <property type="evidence" value="ECO:0007669"/>
    <property type="project" value="TreeGrafter"/>
</dbReference>
<evidence type="ECO:0000256" key="4">
    <source>
        <dbReference type="ARBA" id="ARBA00022451"/>
    </source>
</evidence>
<reference evidence="11" key="2">
    <citation type="submission" date="2025-09" db="UniProtKB">
        <authorList>
            <consortium name="Ensembl"/>
        </authorList>
    </citation>
    <scope>IDENTIFICATION</scope>
</reference>
<keyword evidence="12" id="KW-1185">Reference proteome</keyword>
<evidence type="ECO:0000256" key="7">
    <source>
        <dbReference type="ARBA" id="ARBA00022989"/>
    </source>
</evidence>
<dbReference type="InterPro" id="IPR013783">
    <property type="entry name" value="Ig-like_fold"/>
</dbReference>
<evidence type="ECO:0000256" key="5">
    <source>
        <dbReference type="ARBA" id="ARBA00022692"/>
    </source>
</evidence>
<evidence type="ECO:0000256" key="2">
    <source>
        <dbReference type="ARBA" id="ARBA00004167"/>
    </source>
</evidence>
<dbReference type="GO" id="GO:0098553">
    <property type="term" value="C:lumenal side of endoplasmic reticulum membrane"/>
    <property type="evidence" value="ECO:0007669"/>
    <property type="project" value="UniProtKB-ARBA"/>
</dbReference>
<name>A0A8C6HF95_MUSSI</name>
<keyword evidence="7" id="KW-1133">Transmembrane helix</keyword>
<dbReference type="AlphaFoldDB" id="A0A8C6HF95"/>
<evidence type="ECO:0000256" key="8">
    <source>
        <dbReference type="ARBA" id="ARBA00023136"/>
    </source>
</evidence>
<dbReference type="Ensembl" id="ENSMSIT00000025189.1">
    <property type="protein sequence ID" value="ENSMSIP00000019958.1"/>
    <property type="gene ID" value="ENSMSIG00000016936.1"/>
</dbReference>
<proteinExistence type="inferred from homology"/>
<comment type="function">
    <text evidence="1">Involved in the presentation of foreign antigens to the immune system.</text>
</comment>
<dbReference type="GO" id="GO:0030670">
    <property type="term" value="C:phagocytic vesicle membrane"/>
    <property type="evidence" value="ECO:0007669"/>
    <property type="project" value="UniProtKB-ARBA"/>
</dbReference>
<dbReference type="Pfam" id="PF07654">
    <property type="entry name" value="C1-set"/>
    <property type="match status" value="1"/>
</dbReference>
<reference evidence="11" key="1">
    <citation type="submission" date="2025-08" db="UniProtKB">
        <authorList>
            <consortium name="Ensembl"/>
        </authorList>
    </citation>
    <scope>IDENTIFICATION</scope>
</reference>
<dbReference type="GO" id="GO:0002486">
    <property type="term" value="P:antigen processing and presentation of endogenous peptide antigen via MHC class I via ER pathway, TAP-independent"/>
    <property type="evidence" value="ECO:0007669"/>
    <property type="project" value="TreeGrafter"/>
</dbReference>
<keyword evidence="5" id="KW-0812">Transmembrane</keyword>
<dbReference type="CDD" id="cd07698">
    <property type="entry name" value="IgC1_MHC_I_alpha3"/>
    <property type="match status" value="1"/>
</dbReference>
<dbReference type="GO" id="GO:0005615">
    <property type="term" value="C:extracellular space"/>
    <property type="evidence" value="ECO:0007669"/>
    <property type="project" value="TreeGrafter"/>
</dbReference>
<evidence type="ECO:0000313" key="12">
    <source>
        <dbReference type="Proteomes" id="UP000694415"/>
    </source>
</evidence>
<evidence type="ECO:0000256" key="6">
    <source>
        <dbReference type="ARBA" id="ARBA00022859"/>
    </source>
</evidence>
<evidence type="ECO:0000256" key="3">
    <source>
        <dbReference type="ARBA" id="ARBA00006909"/>
    </source>
</evidence>